<dbReference type="InterPro" id="IPR016181">
    <property type="entry name" value="Acyl_CoA_acyltransferase"/>
</dbReference>
<protein>
    <submittedName>
        <fullName evidence="5">Diamine N-acetyltransferase</fullName>
    </submittedName>
</protein>
<proteinExistence type="inferred from homology"/>
<evidence type="ECO:0000256" key="1">
    <source>
        <dbReference type="ARBA" id="ARBA00008694"/>
    </source>
</evidence>
<comment type="similarity">
    <text evidence="1">Belongs to the acetyltransferase family.</text>
</comment>
<keyword evidence="2 5" id="KW-0808">Transferase</keyword>
<keyword evidence="6" id="KW-1185">Reference proteome</keyword>
<dbReference type="GO" id="GO:0008080">
    <property type="term" value="F:N-acetyltransferase activity"/>
    <property type="evidence" value="ECO:0007669"/>
    <property type="project" value="UniProtKB-ARBA"/>
</dbReference>
<accession>A0A1M6RHR0</accession>
<dbReference type="Pfam" id="PF00583">
    <property type="entry name" value="Acetyltransf_1"/>
    <property type="match status" value="1"/>
</dbReference>
<dbReference type="Gene3D" id="3.40.630.30">
    <property type="match status" value="1"/>
</dbReference>
<dbReference type="FunFam" id="3.40.630.30:FF:000064">
    <property type="entry name" value="GNAT family acetyltransferase"/>
    <property type="match status" value="1"/>
</dbReference>
<dbReference type="Proteomes" id="UP000185812">
    <property type="component" value="Unassembled WGS sequence"/>
</dbReference>
<dbReference type="EMBL" id="FRAU01000002">
    <property type="protein sequence ID" value="SHK31897.1"/>
    <property type="molecule type" value="Genomic_DNA"/>
</dbReference>
<evidence type="ECO:0000256" key="2">
    <source>
        <dbReference type="ARBA" id="ARBA00022679"/>
    </source>
</evidence>
<dbReference type="PANTHER" id="PTHR10545:SF29">
    <property type="entry name" value="GH14572P-RELATED"/>
    <property type="match status" value="1"/>
</dbReference>
<reference evidence="6" key="1">
    <citation type="submission" date="2016-11" db="EMBL/GenBank/DDBJ databases">
        <authorList>
            <person name="Varghese N."/>
            <person name="Submissions S."/>
        </authorList>
    </citation>
    <scope>NUCLEOTIDE SEQUENCE [LARGE SCALE GENOMIC DNA]</scope>
    <source>
        <strain evidence="6">DSM 22212</strain>
    </source>
</reference>
<sequence length="173" mass="19901">MSTHATETTFRIRMAEPDDAETLVQLILELADYERLRQEARPNPEALRAHLHPEASPRCEALLAEDSATGEVVGFALFFANYSTFLTRWGIHLEDIYVRPAYRGRGIGFALLKRVAEIAVARGAQRLEWQVLDWNEPALRFYHRLGARPMRQWITMRLSGEALERLGRREEAP</sequence>
<evidence type="ECO:0000256" key="3">
    <source>
        <dbReference type="ARBA" id="ARBA00023315"/>
    </source>
</evidence>
<dbReference type="PANTHER" id="PTHR10545">
    <property type="entry name" value="DIAMINE N-ACETYLTRANSFERASE"/>
    <property type="match status" value="1"/>
</dbReference>
<dbReference type="InterPro" id="IPR000182">
    <property type="entry name" value="GNAT_dom"/>
</dbReference>
<organism evidence="5 6">
    <name type="scientific">Rhodothermus profundi</name>
    <dbReference type="NCBI Taxonomy" id="633813"/>
    <lineage>
        <taxon>Bacteria</taxon>
        <taxon>Pseudomonadati</taxon>
        <taxon>Rhodothermota</taxon>
        <taxon>Rhodothermia</taxon>
        <taxon>Rhodothermales</taxon>
        <taxon>Rhodothermaceae</taxon>
        <taxon>Rhodothermus</taxon>
    </lineage>
</organism>
<dbReference type="InterPro" id="IPR051016">
    <property type="entry name" value="Diverse_Substrate_AcTransf"/>
</dbReference>
<keyword evidence="3" id="KW-0012">Acyltransferase</keyword>
<dbReference type="SUPFAM" id="SSF55729">
    <property type="entry name" value="Acyl-CoA N-acyltransferases (Nat)"/>
    <property type="match status" value="1"/>
</dbReference>
<dbReference type="RefSeq" id="WP_072714719.1">
    <property type="nucleotide sequence ID" value="NZ_FRAU01000002.1"/>
</dbReference>
<dbReference type="STRING" id="633813.SAMN04488087_0849"/>
<evidence type="ECO:0000313" key="5">
    <source>
        <dbReference type="EMBL" id="SHK31897.1"/>
    </source>
</evidence>
<dbReference type="PROSITE" id="PS51186">
    <property type="entry name" value="GNAT"/>
    <property type="match status" value="1"/>
</dbReference>
<dbReference type="CDD" id="cd04301">
    <property type="entry name" value="NAT_SF"/>
    <property type="match status" value="1"/>
</dbReference>
<evidence type="ECO:0000259" key="4">
    <source>
        <dbReference type="PROSITE" id="PS51186"/>
    </source>
</evidence>
<gene>
    <name evidence="5" type="ORF">SAMN04488087_0849</name>
</gene>
<name>A0A1M6RHR0_9BACT</name>
<feature type="domain" description="N-acetyltransferase" evidence="4">
    <location>
        <begin position="10"/>
        <end position="161"/>
    </location>
</feature>
<dbReference type="OrthoDB" id="9805924at2"/>
<dbReference type="AlphaFoldDB" id="A0A1M6RHR0"/>
<evidence type="ECO:0000313" key="6">
    <source>
        <dbReference type="Proteomes" id="UP000185812"/>
    </source>
</evidence>